<comment type="caution">
    <text evidence="2">The sequence shown here is derived from an EMBL/GenBank/DDBJ whole genome shotgun (WGS) entry which is preliminary data.</text>
</comment>
<dbReference type="InterPro" id="IPR036291">
    <property type="entry name" value="NAD(P)-bd_dom_sf"/>
</dbReference>
<keyword evidence="1" id="KW-0560">Oxidoreductase</keyword>
<sequence>MPTSGVWQIDGKLCLVTGATSGIGQVVARELARRGARVLMVARDRVRGRSAVERIRAGVPGARVELLTCDLARLGDVRKLAKAVSDRYDHLDVLVNNAGVSKFSREVTEDGLETTFAVNHLAPFLLTNLLLDRLIAAPRARVVTVSSDVHKQVRSVPWDDLQGEREFKPLQAYNRSKLMNIWFTRVLAARLSGTGVTANCLNPGFVHTGLAREARGAFALFTRLTRPFQKSPEQGAQTAIHLAISPGVTDVTGAYFSNSKAAEPSPLARDDDAARRLWGLSAALCDLPSGL</sequence>
<accession>A0ABX0Y0Y2</accession>
<keyword evidence="3" id="KW-1185">Reference proteome</keyword>
<dbReference type="PANTHER" id="PTHR43157:SF31">
    <property type="entry name" value="PHOSPHATIDYLINOSITOL-GLYCAN BIOSYNTHESIS CLASS F PROTEIN"/>
    <property type="match status" value="1"/>
</dbReference>
<name>A0ABX0Y0Y2_9ACTN</name>
<dbReference type="Gene3D" id="3.40.50.720">
    <property type="entry name" value="NAD(P)-binding Rossmann-like Domain"/>
    <property type="match status" value="1"/>
</dbReference>
<evidence type="ECO:0000256" key="1">
    <source>
        <dbReference type="ARBA" id="ARBA00023002"/>
    </source>
</evidence>
<proteinExistence type="predicted"/>
<dbReference type="InterPro" id="IPR002347">
    <property type="entry name" value="SDR_fam"/>
</dbReference>
<evidence type="ECO:0000313" key="3">
    <source>
        <dbReference type="Proteomes" id="UP000722989"/>
    </source>
</evidence>
<protein>
    <submittedName>
        <fullName evidence="2">SDR family oxidoreductase</fullName>
    </submittedName>
</protein>
<dbReference type="RefSeq" id="WP_167926923.1">
    <property type="nucleotide sequence ID" value="NZ_JAATVY010000015.1"/>
</dbReference>
<dbReference type="PANTHER" id="PTHR43157">
    <property type="entry name" value="PHOSPHATIDYLINOSITOL-GLYCAN BIOSYNTHESIS CLASS F PROTEIN-RELATED"/>
    <property type="match status" value="1"/>
</dbReference>
<reference evidence="2 3" key="1">
    <citation type="submission" date="2020-03" db="EMBL/GenBank/DDBJ databases">
        <title>WGS of the type strain of Planosporangium spp.</title>
        <authorList>
            <person name="Thawai C."/>
        </authorList>
    </citation>
    <scope>NUCLEOTIDE SEQUENCE [LARGE SCALE GENOMIC DNA]</scope>
    <source>
        <strain evidence="2 3">TBRC 5610</strain>
    </source>
</reference>
<dbReference type="Proteomes" id="UP000722989">
    <property type="component" value="Unassembled WGS sequence"/>
</dbReference>
<dbReference type="CDD" id="cd05327">
    <property type="entry name" value="retinol-DH_like_SDR_c_like"/>
    <property type="match status" value="1"/>
</dbReference>
<dbReference type="PRINTS" id="PR00081">
    <property type="entry name" value="GDHRDH"/>
</dbReference>
<dbReference type="Pfam" id="PF00106">
    <property type="entry name" value="adh_short"/>
    <property type="match status" value="1"/>
</dbReference>
<dbReference type="SUPFAM" id="SSF51735">
    <property type="entry name" value="NAD(P)-binding Rossmann-fold domains"/>
    <property type="match status" value="1"/>
</dbReference>
<organism evidence="2 3">
    <name type="scientific">Planosporangium thailandense</name>
    <dbReference type="NCBI Taxonomy" id="765197"/>
    <lineage>
        <taxon>Bacteria</taxon>
        <taxon>Bacillati</taxon>
        <taxon>Actinomycetota</taxon>
        <taxon>Actinomycetes</taxon>
        <taxon>Micromonosporales</taxon>
        <taxon>Micromonosporaceae</taxon>
        <taxon>Planosporangium</taxon>
    </lineage>
</organism>
<gene>
    <name evidence="2" type="ORF">HC031_20175</name>
</gene>
<evidence type="ECO:0000313" key="2">
    <source>
        <dbReference type="EMBL" id="NJC72015.1"/>
    </source>
</evidence>
<dbReference type="EMBL" id="JAATVY010000015">
    <property type="protein sequence ID" value="NJC72015.1"/>
    <property type="molecule type" value="Genomic_DNA"/>
</dbReference>